<feature type="transmembrane region" description="Helical" evidence="1">
    <location>
        <begin position="66"/>
        <end position="87"/>
    </location>
</feature>
<feature type="transmembrane region" description="Helical" evidence="1">
    <location>
        <begin position="28"/>
        <end position="54"/>
    </location>
</feature>
<accession>A0ABN1J6U2</accession>
<keyword evidence="1" id="KW-0472">Membrane</keyword>
<dbReference type="Proteomes" id="UP001500339">
    <property type="component" value="Unassembled WGS sequence"/>
</dbReference>
<sequence>MDINNKNIKLKYYEYSSETAKKYKVKDWFVLSIGLMFFTGALYLEVIISDFLIYYNKFPDEVRLKITIVNIWIIISVFLICCMLTLIKGRISLNKRYIVYAIDNSNTMYQYNFRRGSDISVIPGKLDNLLYGVLISYLKLKETTEKVDISKDSLRSVIKFHEIISCIVKKKYIILTANVSKINRRGVVKQYKYKKKIYKQYNNIEDLIESILLEIKKGGA</sequence>
<evidence type="ECO:0000313" key="3">
    <source>
        <dbReference type="Proteomes" id="UP001500339"/>
    </source>
</evidence>
<comment type="caution">
    <text evidence="2">The sequence shown here is derived from an EMBL/GenBank/DDBJ whole genome shotgun (WGS) entry which is preliminary data.</text>
</comment>
<organism evidence="2 3">
    <name type="scientific">Clostridium malenominatum</name>
    <dbReference type="NCBI Taxonomy" id="1539"/>
    <lineage>
        <taxon>Bacteria</taxon>
        <taxon>Bacillati</taxon>
        <taxon>Bacillota</taxon>
        <taxon>Clostridia</taxon>
        <taxon>Eubacteriales</taxon>
        <taxon>Clostridiaceae</taxon>
        <taxon>Clostridium</taxon>
    </lineage>
</organism>
<protein>
    <submittedName>
        <fullName evidence="2">Uncharacterized protein</fullName>
    </submittedName>
</protein>
<keyword evidence="1" id="KW-0812">Transmembrane</keyword>
<dbReference type="EMBL" id="BAAACF010000012">
    <property type="protein sequence ID" value="GAA0730409.1"/>
    <property type="molecule type" value="Genomic_DNA"/>
</dbReference>
<reference evidence="2 3" key="1">
    <citation type="journal article" date="2019" name="Int. J. Syst. Evol. Microbiol.">
        <title>The Global Catalogue of Microorganisms (GCM) 10K type strain sequencing project: providing services to taxonomists for standard genome sequencing and annotation.</title>
        <authorList>
            <consortium name="The Broad Institute Genomics Platform"/>
            <consortium name="The Broad Institute Genome Sequencing Center for Infectious Disease"/>
            <person name="Wu L."/>
            <person name="Ma J."/>
        </authorList>
    </citation>
    <scope>NUCLEOTIDE SEQUENCE [LARGE SCALE GENOMIC DNA]</scope>
    <source>
        <strain evidence="2 3">JCM 1405</strain>
    </source>
</reference>
<keyword evidence="1" id="KW-1133">Transmembrane helix</keyword>
<evidence type="ECO:0000313" key="2">
    <source>
        <dbReference type="EMBL" id="GAA0730409.1"/>
    </source>
</evidence>
<evidence type="ECO:0000256" key="1">
    <source>
        <dbReference type="SAM" id="Phobius"/>
    </source>
</evidence>
<keyword evidence="3" id="KW-1185">Reference proteome</keyword>
<name>A0ABN1J6U2_9CLOT</name>
<dbReference type="RefSeq" id="WP_343771273.1">
    <property type="nucleotide sequence ID" value="NZ_BAAACF010000012.1"/>
</dbReference>
<proteinExistence type="predicted"/>
<gene>
    <name evidence="2" type="ORF">GCM10008905_31680</name>
</gene>